<evidence type="ECO:0000256" key="2">
    <source>
        <dbReference type="ARBA" id="ARBA00022475"/>
    </source>
</evidence>
<evidence type="ECO:0000256" key="5">
    <source>
        <dbReference type="ARBA" id="ARBA00023136"/>
    </source>
</evidence>
<dbReference type="Proteomes" id="UP001515641">
    <property type="component" value="Unassembled WGS sequence"/>
</dbReference>
<evidence type="ECO:0000256" key="6">
    <source>
        <dbReference type="SAM" id="Phobius"/>
    </source>
</evidence>
<evidence type="ECO:0000313" key="9">
    <source>
        <dbReference type="Proteomes" id="UP001515641"/>
    </source>
</evidence>
<feature type="transmembrane region" description="Helical" evidence="6">
    <location>
        <begin position="90"/>
        <end position="107"/>
    </location>
</feature>
<evidence type="ECO:0000256" key="3">
    <source>
        <dbReference type="ARBA" id="ARBA00022692"/>
    </source>
</evidence>
<feature type="transmembrane region" description="Helical" evidence="6">
    <location>
        <begin position="330"/>
        <end position="349"/>
    </location>
</feature>
<keyword evidence="5 6" id="KW-0472">Membrane</keyword>
<dbReference type="InterPro" id="IPR011701">
    <property type="entry name" value="MFS"/>
</dbReference>
<dbReference type="PANTHER" id="PTHR23513">
    <property type="entry name" value="INTEGRAL MEMBRANE EFFLUX PROTEIN-RELATED"/>
    <property type="match status" value="1"/>
</dbReference>
<organism evidence="8 9">
    <name type="scientific">Chromobacterium fluminis</name>
    <dbReference type="NCBI Taxonomy" id="3044269"/>
    <lineage>
        <taxon>Bacteria</taxon>
        <taxon>Pseudomonadati</taxon>
        <taxon>Pseudomonadota</taxon>
        <taxon>Betaproteobacteria</taxon>
        <taxon>Neisseriales</taxon>
        <taxon>Chromobacteriaceae</taxon>
        <taxon>Chromobacterium</taxon>
    </lineage>
</organism>
<keyword evidence="9" id="KW-1185">Reference proteome</keyword>
<gene>
    <name evidence="8" type="ORF">HA052_01545</name>
</gene>
<feature type="transmembrane region" description="Helical" evidence="6">
    <location>
        <begin position="370"/>
        <end position="391"/>
    </location>
</feature>
<protein>
    <submittedName>
        <fullName evidence="8">MFS transporter</fullName>
    </submittedName>
</protein>
<evidence type="ECO:0000313" key="8">
    <source>
        <dbReference type="EMBL" id="NHR03869.1"/>
    </source>
</evidence>
<feature type="transmembrane region" description="Helical" evidence="6">
    <location>
        <begin position="277"/>
        <end position="299"/>
    </location>
</feature>
<dbReference type="InterPro" id="IPR020846">
    <property type="entry name" value="MFS_dom"/>
</dbReference>
<feature type="transmembrane region" description="Helical" evidence="6">
    <location>
        <begin position="243"/>
        <end position="265"/>
    </location>
</feature>
<feature type="domain" description="Major facilitator superfamily (MFS) profile" evidence="7">
    <location>
        <begin position="21"/>
        <end position="420"/>
    </location>
</feature>
<evidence type="ECO:0000256" key="1">
    <source>
        <dbReference type="ARBA" id="ARBA00004651"/>
    </source>
</evidence>
<accession>A0ABX0L315</accession>
<dbReference type="RefSeq" id="WP_166450524.1">
    <property type="nucleotide sequence ID" value="NZ_JAAOMA010000002.1"/>
</dbReference>
<keyword evidence="3 6" id="KW-0812">Transmembrane</keyword>
<dbReference type="PROSITE" id="PS50850">
    <property type="entry name" value="MFS"/>
    <property type="match status" value="1"/>
</dbReference>
<dbReference type="InterPro" id="IPR036259">
    <property type="entry name" value="MFS_trans_sf"/>
</dbReference>
<feature type="transmembrane region" description="Helical" evidence="6">
    <location>
        <begin position="113"/>
        <end position="138"/>
    </location>
</feature>
<feature type="transmembrane region" description="Helical" evidence="6">
    <location>
        <begin position="150"/>
        <end position="175"/>
    </location>
</feature>
<comment type="caution">
    <text evidence="8">The sequence shown here is derived from an EMBL/GenBank/DDBJ whole genome shotgun (WGS) entry which is preliminary data.</text>
</comment>
<feature type="transmembrane region" description="Helical" evidence="6">
    <location>
        <begin position="306"/>
        <end position="324"/>
    </location>
</feature>
<feature type="transmembrane region" description="Helical" evidence="6">
    <location>
        <begin position="55"/>
        <end position="78"/>
    </location>
</feature>
<dbReference type="EMBL" id="JAAOMA010000002">
    <property type="protein sequence ID" value="NHR03869.1"/>
    <property type="molecule type" value="Genomic_DNA"/>
</dbReference>
<comment type="subcellular location">
    <subcellularLocation>
        <location evidence="1">Cell membrane</location>
        <topology evidence="1">Multi-pass membrane protein</topology>
    </subcellularLocation>
</comment>
<feature type="transmembrane region" description="Helical" evidence="6">
    <location>
        <begin position="181"/>
        <end position="202"/>
    </location>
</feature>
<name>A0ABX0L315_9NEIS</name>
<keyword evidence="2" id="KW-1003">Cell membrane</keyword>
<feature type="transmembrane region" description="Helical" evidence="6">
    <location>
        <begin position="397"/>
        <end position="415"/>
    </location>
</feature>
<keyword evidence="4 6" id="KW-1133">Transmembrane helix</keyword>
<proteinExistence type="predicted"/>
<dbReference type="PANTHER" id="PTHR23513:SF11">
    <property type="entry name" value="STAPHYLOFERRIN A TRANSPORTER"/>
    <property type="match status" value="1"/>
</dbReference>
<reference evidence="8 9" key="1">
    <citation type="submission" date="2020-03" db="EMBL/GenBank/DDBJ databases">
        <title>Draft genome sequence of environmentally isolated cultures.</title>
        <authorList>
            <person name="Wilson H.S."/>
            <person name="De Leon M.E."/>
        </authorList>
    </citation>
    <scope>NUCLEOTIDE SEQUENCE [LARGE SCALE GENOMIC DNA]</scope>
    <source>
        <strain evidence="8 9">HSC-31F16</strain>
    </source>
</reference>
<evidence type="ECO:0000259" key="7">
    <source>
        <dbReference type="PROSITE" id="PS50850"/>
    </source>
</evidence>
<dbReference type="Pfam" id="PF07690">
    <property type="entry name" value="MFS_1"/>
    <property type="match status" value="1"/>
</dbReference>
<dbReference type="SUPFAM" id="SSF103473">
    <property type="entry name" value="MFS general substrate transporter"/>
    <property type="match status" value="1"/>
</dbReference>
<dbReference type="CDD" id="cd06173">
    <property type="entry name" value="MFS_MefA_like"/>
    <property type="match status" value="1"/>
</dbReference>
<sequence length="443" mass="45653">MSKPMSAAPAAPPSSLWRDRRFLWLSAAWFCAILGQQTALIALPWLVLQLGGDGLALGLVVTAMELPRAVFIIVGGAVADRYSPRRVFQCSLLCCAALLALLGYAAYRGGLPLAWLYPFAAAMGVVAAFTGPSAAALLPNTVPEEKLQQANSVFMAVNQLTLLTGPMLAGALIALPGVRAGGGLSLAFLLGAACFLSAGLMLSRLRPRAAAAQAQSAQSAAGILRAIRRGAAWTWGDATLRALFFYWAVIAFLTAGPIQIGLPLLVKTAMGLDAGHFGTLLSAQGAGSLLGMALLSLLPLKALGRLGWMVFCADALMGALIIGLGLSPAFAASCAMMFLIGLFGGLVQVRLMAWIQARIPAEMRGRVMSFLMFMMAAVTPLSTTLAGVSLASAPVRALFAGAGLLLIGVAVLALCSPRLRAIGAPGGSGPAEPRPTPSLQTGD</sequence>
<evidence type="ECO:0000256" key="4">
    <source>
        <dbReference type="ARBA" id="ARBA00022989"/>
    </source>
</evidence>
<dbReference type="Gene3D" id="1.20.1250.20">
    <property type="entry name" value="MFS general substrate transporter like domains"/>
    <property type="match status" value="1"/>
</dbReference>